<dbReference type="PANTHER" id="PTHR47722:SF1">
    <property type="entry name" value="F-BOX DOMAIN CONTAINING PROTEIN, EXPRESSED"/>
    <property type="match status" value="1"/>
</dbReference>
<dbReference type="InterPro" id="IPR001810">
    <property type="entry name" value="F-box_dom"/>
</dbReference>
<evidence type="ECO:0000259" key="1">
    <source>
        <dbReference type="Pfam" id="PF12937"/>
    </source>
</evidence>
<protein>
    <recommendedName>
        <fullName evidence="1">F-box domain-containing protein</fullName>
    </recommendedName>
</protein>
<evidence type="ECO:0000313" key="3">
    <source>
        <dbReference type="Proteomes" id="UP001642487"/>
    </source>
</evidence>
<dbReference type="InterPro" id="IPR044207">
    <property type="entry name" value="At5g39250-like"/>
</dbReference>
<feature type="non-terminal residue" evidence="2">
    <location>
        <position position="341"/>
    </location>
</feature>
<reference evidence="2 3" key="1">
    <citation type="submission" date="2024-03" db="EMBL/GenBank/DDBJ databases">
        <authorList>
            <person name="Gkanogiannis A."/>
            <person name="Becerra Lopez-Lavalle L."/>
        </authorList>
    </citation>
    <scope>NUCLEOTIDE SEQUENCE [LARGE SCALE GENOMIC DNA]</scope>
</reference>
<dbReference type="SUPFAM" id="SSF81383">
    <property type="entry name" value="F-box domain"/>
    <property type="match status" value="1"/>
</dbReference>
<dbReference type="InterPro" id="IPR036047">
    <property type="entry name" value="F-box-like_dom_sf"/>
</dbReference>
<dbReference type="Pfam" id="PF12937">
    <property type="entry name" value="F-box-like"/>
    <property type="match status" value="1"/>
</dbReference>
<dbReference type="PANTHER" id="PTHR47722">
    <property type="entry name" value="EXPRESSED PROTEIN"/>
    <property type="match status" value="1"/>
</dbReference>
<evidence type="ECO:0000313" key="2">
    <source>
        <dbReference type="EMBL" id="CAK9324108.1"/>
    </source>
</evidence>
<proteinExistence type="predicted"/>
<keyword evidence="3" id="KW-1185">Reference proteome</keyword>
<name>A0ABP0YU95_9ROSI</name>
<feature type="domain" description="F-box" evidence="1">
    <location>
        <begin position="96"/>
        <end position="136"/>
    </location>
</feature>
<organism evidence="2 3">
    <name type="scientific">Citrullus colocynthis</name>
    <name type="common">colocynth</name>
    <dbReference type="NCBI Taxonomy" id="252529"/>
    <lineage>
        <taxon>Eukaryota</taxon>
        <taxon>Viridiplantae</taxon>
        <taxon>Streptophyta</taxon>
        <taxon>Embryophyta</taxon>
        <taxon>Tracheophyta</taxon>
        <taxon>Spermatophyta</taxon>
        <taxon>Magnoliopsida</taxon>
        <taxon>eudicotyledons</taxon>
        <taxon>Gunneridae</taxon>
        <taxon>Pentapetalae</taxon>
        <taxon>rosids</taxon>
        <taxon>fabids</taxon>
        <taxon>Cucurbitales</taxon>
        <taxon>Cucurbitaceae</taxon>
        <taxon>Benincaseae</taxon>
        <taxon>Citrullus</taxon>
    </lineage>
</organism>
<dbReference type="Proteomes" id="UP001642487">
    <property type="component" value="Chromosome 6"/>
</dbReference>
<dbReference type="Gene3D" id="1.20.1280.50">
    <property type="match status" value="1"/>
</dbReference>
<accession>A0ABP0YU95</accession>
<sequence length="341" mass="39252">KFGSQNKSYIFLRPSLYLSRRTFGSVVSLLLVLISIKSEILSILPYCEVPNFRCCWIALSLPSTSSDSESSSRTYDHLGIKSSLPCYSSICKMTWEEVLKVIFPLLEGVDLASCMAVCKQWRDIARDDYFWKCLCAKRWPSTCKMPNPPTDTYYKLYRNFYKRPNNRCLLPPQLSFDDLEFFIDIWSENRLIFSEVVSGQVLHKGMKKPPPGTSNVLSFHLEVPEFKMTLPVEPRFSIPISHSVSVSVLVRRKDSNKVARIVNKSLFDYIDRTSYRALAFDYLDFSPLHPFVSGIRAWISLLFMDDGNDGVIDVFGIVMDFCDAANTKDEVLWLLDLLDWK</sequence>
<gene>
    <name evidence="2" type="ORF">CITCOLO1_LOCUS16333</name>
</gene>
<dbReference type="EMBL" id="OZ021740">
    <property type="protein sequence ID" value="CAK9324108.1"/>
    <property type="molecule type" value="Genomic_DNA"/>
</dbReference>